<dbReference type="Pfam" id="PF00072">
    <property type="entry name" value="Response_reg"/>
    <property type="match status" value="2"/>
</dbReference>
<evidence type="ECO:0000259" key="5">
    <source>
        <dbReference type="PROSITE" id="PS50887"/>
    </source>
</evidence>
<dbReference type="Pfam" id="PF00990">
    <property type="entry name" value="GGDEF"/>
    <property type="match status" value="1"/>
</dbReference>
<dbReference type="GO" id="GO:0043709">
    <property type="term" value="P:cell adhesion involved in single-species biofilm formation"/>
    <property type="evidence" value="ECO:0007669"/>
    <property type="project" value="TreeGrafter"/>
</dbReference>
<protein>
    <submittedName>
        <fullName evidence="7">Response regulator</fullName>
    </submittedName>
</protein>
<evidence type="ECO:0000313" key="7">
    <source>
        <dbReference type="EMBL" id="TNM37366.1"/>
    </source>
</evidence>
<evidence type="ECO:0000259" key="6">
    <source>
        <dbReference type="PROSITE" id="PS50894"/>
    </source>
</evidence>
<dbReference type="SUPFAM" id="SSF55073">
    <property type="entry name" value="Nucleotide cyclase"/>
    <property type="match status" value="1"/>
</dbReference>
<dbReference type="GO" id="GO:1902201">
    <property type="term" value="P:negative regulation of bacterial-type flagellum-dependent cell motility"/>
    <property type="evidence" value="ECO:0007669"/>
    <property type="project" value="TreeGrafter"/>
</dbReference>
<dbReference type="InterPro" id="IPR011006">
    <property type="entry name" value="CheY-like_superfamily"/>
</dbReference>
<evidence type="ECO:0000259" key="4">
    <source>
        <dbReference type="PROSITE" id="PS50110"/>
    </source>
</evidence>
<dbReference type="GO" id="GO:0005886">
    <property type="term" value="C:plasma membrane"/>
    <property type="evidence" value="ECO:0007669"/>
    <property type="project" value="TreeGrafter"/>
</dbReference>
<dbReference type="CDD" id="cd01949">
    <property type="entry name" value="GGDEF"/>
    <property type="match status" value="1"/>
</dbReference>
<feature type="modified residue" description="4-aspartylphosphate" evidence="2">
    <location>
        <position position="186"/>
    </location>
</feature>
<dbReference type="InterPro" id="IPR036641">
    <property type="entry name" value="HPT_dom_sf"/>
</dbReference>
<dbReference type="Pfam" id="PF01627">
    <property type="entry name" value="Hpt"/>
    <property type="match status" value="1"/>
</dbReference>
<dbReference type="InterPro" id="IPR000160">
    <property type="entry name" value="GGDEF_dom"/>
</dbReference>
<keyword evidence="8" id="KW-1185">Reference proteome</keyword>
<dbReference type="Gene3D" id="3.40.50.2300">
    <property type="match status" value="3"/>
</dbReference>
<dbReference type="GO" id="GO:0052621">
    <property type="term" value="F:diguanylate cyclase activity"/>
    <property type="evidence" value="ECO:0007669"/>
    <property type="project" value="TreeGrafter"/>
</dbReference>
<dbReference type="InterPro" id="IPR043128">
    <property type="entry name" value="Rev_trsase/Diguanyl_cyclase"/>
</dbReference>
<dbReference type="SMART" id="SM00448">
    <property type="entry name" value="REC"/>
    <property type="match status" value="3"/>
</dbReference>
<dbReference type="PROSITE" id="PS50894">
    <property type="entry name" value="HPT"/>
    <property type="match status" value="1"/>
</dbReference>
<dbReference type="PROSITE" id="PS50887">
    <property type="entry name" value="GGDEF"/>
    <property type="match status" value="1"/>
</dbReference>
<dbReference type="Gene3D" id="3.30.70.270">
    <property type="match status" value="1"/>
</dbReference>
<reference evidence="7 8" key="1">
    <citation type="journal article" date="2016" name="Int. J. Syst. Evol. Microbiol.">
        <title>Nocardioides albidus sp. nov., an actinobacterium isolated from garden soil.</title>
        <authorList>
            <person name="Singh H."/>
            <person name="Du J."/>
            <person name="Trinh H."/>
            <person name="Won K."/>
            <person name="Yang J.E."/>
            <person name="Yin C."/>
            <person name="Kook M."/>
            <person name="Yi T.H."/>
        </authorList>
    </citation>
    <scope>NUCLEOTIDE SEQUENCE [LARGE SCALE GENOMIC DNA]</scope>
    <source>
        <strain evidence="7 8">CCTCC AB 2015297</strain>
    </source>
</reference>
<sequence length="680" mass="72632">MTTRDLDATGGEARTAIEAVWRRNREAALTRVAVLEEAVAALTENRLSDEQRRDAEREAHRLAGSSGTFGFRRASDTARRLESVLTGSGTVAADRILVAAEEVVALRSELESDPAAVTGQEPWTASGGVGPERDERPRRLVVAVGEEGLRHRISAAAQARGFEVVAVSHLDQMPAGIDAPVAALVDLGLPEDAGVRLIGQLNNPHAPAPALALTPTGQFCDRVEAARAGACGFLGLAAPPEEMLDAVEEMLNRTRTADTTILVVDDDPAVLGAVDAVLSVAGMRVVGLERPTDFWTALGQERPDLVILDLDMPRVRGDELCRVVRADPDTAGLPILFLTAQTDPSTVGAAFAAGADDFVAKPFGGPELLARVRNRLERTRLLQAFAETDPLTGVANRRHAESDLQRLLGLAARQGQPFSIAMIDLDRFKQVNDSHGHAVGDTVLRRVGSLLRSSFRGQDVVARWGGEEFLLGMYGMARDDGVQHIASILETLRSDQFVTPSGRPLSVTFSAGVATYPDDAATVHGLCGEADNALYRAKRRGGDRILPAALPDTEKDVDVVVVGDDHAGSELFGHALTTRGYSFQHLAEGRCALEQLAGDPPSLSARVVLLDVDLPGLDGLAFLRQMAAAGTLTHTRVIMLSARASEREVVDSLELGAFDHVAKPFSVPVLLQRIRRAFAS</sequence>
<dbReference type="FunFam" id="3.30.70.270:FF:000001">
    <property type="entry name" value="Diguanylate cyclase domain protein"/>
    <property type="match status" value="1"/>
</dbReference>
<feature type="domain" description="Response regulatory" evidence="4">
    <location>
        <begin position="558"/>
        <end position="678"/>
    </location>
</feature>
<accession>A0A5C4VPC5</accession>
<dbReference type="Proteomes" id="UP000313231">
    <property type="component" value="Unassembled WGS sequence"/>
</dbReference>
<feature type="domain" description="HPt" evidence="6">
    <location>
        <begin position="20"/>
        <end position="113"/>
    </location>
</feature>
<feature type="modified residue" description="Phosphohistidine" evidence="1">
    <location>
        <position position="60"/>
    </location>
</feature>
<feature type="modified residue" description="4-aspartylphosphate" evidence="2">
    <location>
        <position position="611"/>
    </location>
</feature>
<dbReference type="OrthoDB" id="23692at2"/>
<dbReference type="EMBL" id="VDMP01000026">
    <property type="protein sequence ID" value="TNM37366.1"/>
    <property type="molecule type" value="Genomic_DNA"/>
</dbReference>
<feature type="region of interest" description="Disordered" evidence="3">
    <location>
        <begin position="114"/>
        <end position="136"/>
    </location>
</feature>
<name>A0A5C4VPC5_9ACTN</name>
<evidence type="ECO:0000256" key="1">
    <source>
        <dbReference type="PROSITE-ProRule" id="PRU00110"/>
    </source>
</evidence>
<dbReference type="PANTHER" id="PTHR45138">
    <property type="entry name" value="REGULATORY COMPONENTS OF SENSORY TRANSDUCTION SYSTEM"/>
    <property type="match status" value="1"/>
</dbReference>
<dbReference type="GO" id="GO:0000160">
    <property type="term" value="P:phosphorelay signal transduction system"/>
    <property type="evidence" value="ECO:0007669"/>
    <property type="project" value="InterPro"/>
</dbReference>
<dbReference type="SMART" id="SM00267">
    <property type="entry name" value="GGDEF"/>
    <property type="match status" value="1"/>
</dbReference>
<dbReference type="SUPFAM" id="SSF47226">
    <property type="entry name" value="Histidine-containing phosphotransfer domain, HPT domain"/>
    <property type="match status" value="1"/>
</dbReference>
<evidence type="ECO:0000313" key="8">
    <source>
        <dbReference type="Proteomes" id="UP000313231"/>
    </source>
</evidence>
<gene>
    <name evidence="7" type="ORF">FHP29_16120</name>
</gene>
<comment type="caution">
    <text evidence="7">The sequence shown here is derived from an EMBL/GenBank/DDBJ whole genome shotgun (WGS) entry which is preliminary data.</text>
</comment>
<dbReference type="InterPro" id="IPR008207">
    <property type="entry name" value="Sig_transdc_His_kin_Hpt_dom"/>
</dbReference>
<dbReference type="AlphaFoldDB" id="A0A5C4VPC5"/>
<dbReference type="Gene3D" id="1.20.120.160">
    <property type="entry name" value="HPT domain"/>
    <property type="match status" value="1"/>
</dbReference>
<feature type="modified residue" description="4-aspartylphosphate" evidence="2">
    <location>
        <position position="309"/>
    </location>
</feature>
<dbReference type="RefSeq" id="WP_139623907.1">
    <property type="nucleotide sequence ID" value="NZ_VDMP01000026.1"/>
</dbReference>
<dbReference type="InterPro" id="IPR001789">
    <property type="entry name" value="Sig_transdc_resp-reg_receiver"/>
</dbReference>
<evidence type="ECO:0000256" key="3">
    <source>
        <dbReference type="SAM" id="MobiDB-lite"/>
    </source>
</evidence>
<proteinExistence type="predicted"/>
<dbReference type="InterPro" id="IPR029787">
    <property type="entry name" value="Nucleotide_cyclase"/>
</dbReference>
<dbReference type="InterPro" id="IPR050469">
    <property type="entry name" value="Diguanylate_Cyclase"/>
</dbReference>
<keyword evidence="2" id="KW-0597">Phosphoprotein</keyword>
<evidence type="ECO:0000256" key="2">
    <source>
        <dbReference type="PROSITE-ProRule" id="PRU00169"/>
    </source>
</evidence>
<feature type="domain" description="GGDEF" evidence="5">
    <location>
        <begin position="416"/>
        <end position="550"/>
    </location>
</feature>
<dbReference type="SUPFAM" id="SSF52172">
    <property type="entry name" value="CheY-like"/>
    <property type="match status" value="3"/>
</dbReference>
<feature type="domain" description="Response regulatory" evidence="4">
    <location>
        <begin position="139"/>
        <end position="251"/>
    </location>
</feature>
<dbReference type="PROSITE" id="PS50110">
    <property type="entry name" value="RESPONSE_REGULATORY"/>
    <property type="match status" value="3"/>
</dbReference>
<dbReference type="NCBIfam" id="TIGR00254">
    <property type="entry name" value="GGDEF"/>
    <property type="match status" value="1"/>
</dbReference>
<dbReference type="PANTHER" id="PTHR45138:SF9">
    <property type="entry name" value="DIGUANYLATE CYCLASE DGCM-RELATED"/>
    <property type="match status" value="1"/>
</dbReference>
<feature type="domain" description="Response regulatory" evidence="4">
    <location>
        <begin position="260"/>
        <end position="376"/>
    </location>
</feature>
<organism evidence="7 8">
    <name type="scientific">Nocardioides albidus</name>
    <dbReference type="NCBI Taxonomy" id="1517589"/>
    <lineage>
        <taxon>Bacteria</taxon>
        <taxon>Bacillati</taxon>
        <taxon>Actinomycetota</taxon>
        <taxon>Actinomycetes</taxon>
        <taxon>Propionibacteriales</taxon>
        <taxon>Nocardioidaceae</taxon>
        <taxon>Nocardioides</taxon>
    </lineage>
</organism>